<sequence length="228" mass="25452">MEGKDMKKGRKRRQAALLAAVFLGMAAVSGCRSAAEEVWYGEEWLESFRPEDGWLEKLWEMLWPEPEREEAVSEEAVRADLETTLKTMTSPGGGETAYLWGEEVSGAAQGESEDTALSQVRSRTEFEIISVEADQAELRIISPDVMKMMETCIASGEVSDGSQIPEMIKEAMTGEFPAKEYIVQVELRELDGHSYLVPNSELENALSGGVYEAYSRMISEYVKEAEEK</sequence>
<evidence type="ECO:0000256" key="1">
    <source>
        <dbReference type="SAM" id="SignalP"/>
    </source>
</evidence>
<proteinExistence type="predicted"/>
<dbReference type="Proteomes" id="UP000824101">
    <property type="component" value="Unassembled WGS sequence"/>
</dbReference>
<organism evidence="2 3">
    <name type="scientific">Candidatus Lachnoclostridium stercorigallinarum</name>
    <dbReference type="NCBI Taxonomy" id="2838634"/>
    <lineage>
        <taxon>Bacteria</taxon>
        <taxon>Bacillati</taxon>
        <taxon>Bacillota</taxon>
        <taxon>Clostridia</taxon>
        <taxon>Lachnospirales</taxon>
        <taxon>Lachnospiraceae</taxon>
    </lineage>
</organism>
<dbReference type="AlphaFoldDB" id="A0A9D2K6I5"/>
<protein>
    <submittedName>
        <fullName evidence="2">Uncharacterized protein</fullName>
    </submittedName>
</protein>
<reference evidence="2" key="2">
    <citation type="submission" date="2021-04" db="EMBL/GenBank/DDBJ databases">
        <authorList>
            <person name="Gilroy R."/>
        </authorList>
    </citation>
    <scope>NUCLEOTIDE SEQUENCE</scope>
    <source>
        <strain evidence="2">ChiBcec1-1093</strain>
    </source>
</reference>
<name>A0A9D2K6I5_9FIRM</name>
<keyword evidence="1" id="KW-0732">Signal</keyword>
<accession>A0A9D2K6I5</accession>
<gene>
    <name evidence="2" type="ORF">IAA17_11690</name>
</gene>
<evidence type="ECO:0000313" key="3">
    <source>
        <dbReference type="Proteomes" id="UP000824101"/>
    </source>
</evidence>
<dbReference type="PROSITE" id="PS51257">
    <property type="entry name" value="PROKAR_LIPOPROTEIN"/>
    <property type="match status" value="1"/>
</dbReference>
<feature type="signal peptide" evidence="1">
    <location>
        <begin position="1"/>
        <end position="34"/>
    </location>
</feature>
<dbReference type="EMBL" id="DXBC01000188">
    <property type="protein sequence ID" value="HIZ80436.1"/>
    <property type="molecule type" value="Genomic_DNA"/>
</dbReference>
<evidence type="ECO:0000313" key="2">
    <source>
        <dbReference type="EMBL" id="HIZ80436.1"/>
    </source>
</evidence>
<comment type="caution">
    <text evidence="2">The sequence shown here is derived from an EMBL/GenBank/DDBJ whole genome shotgun (WGS) entry which is preliminary data.</text>
</comment>
<feature type="chain" id="PRO_5038384070" evidence="1">
    <location>
        <begin position="35"/>
        <end position="228"/>
    </location>
</feature>
<reference evidence="2" key="1">
    <citation type="journal article" date="2021" name="PeerJ">
        <title>Extensive microbial diversity within the chicken gut microbiome revealed by metagenomics and culture.</title>
        <authorList>
            <person name="Gilroy R."/>
            <person name="Ravi A."/>
            <person name="Getino M."/>
            <person name="Pursley I."/>
            <person name="Horton D.L."/>
            <person name="Alikhan N.F."/>
            <person name="Baker D."/>
            <person name="Gharbi K."/>
            <person name="Hall N."/>
            <person name="Watson M."/>
            <person name="Adriaenssens E.M."/>
            <person name="Foster-Nyarko E."/>
            <person name="Jarju S."/>
            <person name="Secka A."/>
            <person name="Antonio M."/>
            <person name="Oren A."/>
            <person name="Chaudhuri R.R."/>
            <person name="La Ragione R."/>
            <person name="Hildebrand F."/>
            <person name="Pallen M.J."/>
        </authorList>
    </citation>
    <scope>NUCLEOTIDE SEQUENCE</scope>
    <source>
        <strain evidence="2">ChiBcec1-1093</strain>
    </source>
</reference>